<sequence>MSLQFIIGRAGSGKSTLLYKNLIDTSMNNPDKNILAVVPEQFSMETQKQILTMINEEYGLGGSFNIEVTSLNRLAYLIFEEQGIINYKVMDDLGKSLVIRKVLEQCKKELIIYKNKTAMPGFVEKVKSVLSELKQYYISDTDMDNMLDLCGRRPALYHKLKDILVIRKAFDEYIQDKMITTEDVLEIFCKYVGQSEIIKNTYFYFDSFTGFTPIQYKVLELLMKYSKGVMVSITLPENEKDFTTFNKYELFSLSKETIAKLKTLAKRNNVNINETLIAGEGKVPYRIKNNKALCHIEENIFRNKKLEKTENYNDAIEIYSLPNPRSEVAFVVAKISDLIVNKNYRYNDIAIITGDMANYYIYLEEELKKYDIPAFIDHKRDISSNPFVDGIIAVLDVIAMDFSYDAVMRMLRLNLLEINRNDIDVFENYIRRFGRRGFKSYSAKWEKCYKGFEERLVTVNNVREKIYNDILALRTTLKDKKATIKDFTLALYNFILSTNMEKRINDYVDMFEKDNKPELSKEYQQIYGVIILMLERIVNLMGEETVSPKEYVEILKAGFLEAKVGIIPPGLDTLMVGDIERTRLKDTKKIIFFLGVNDGIIPKMATNGGIITDSDRDFLKADEKEGFVLAPTARENIFKQKVYLYSLLAKPTEKVILTLSKTDNAGKTLRKSYLISDLQKMFSDLKIKDEEKYANSLEEITTKREALDYIAANAGEYKSGKEDRLFEVLCSVLSDDADAKKCLKLIKKGTFYKGRQPYLSRENARKLYEDKENIGITRLEKYAACAYSQFLRNGLKLGERREYEIAAYDIGNLYHEVINKFFVNVQKEGLHWENLEKETYNAILNNCVVDTMENYENDALDSSARNIFIKNQVRETAEKTIDVLIRHIDSGDFVPSEYELRITHGRIDRVDTYEKNNEIFVKVIDYKSGTTEFNVTDTFFGMQMQLMVYLKDAMEFEKKKNPDKTVLPGAGLYFHIQNPYIDRPDIRKVREEYRKKGTKETVSDEELMEEKVQDEQYKCYRMSGLVNSDFNVIEAIDKELSQATGNSKIIKVGTTKTGLSSRSTVIESNNYMKFINHVYDMAENMRKDIIDGNIQINPTENACTYCPYGGVCGFDLKVGDRYRQLEKLDLKQVISRLNTEENKGE</sequence>
<keyword evidence="9" id="KW-0234">DNA repair</keyword>
<organism evidence="12 13">
    <name type="scientific">Eubacterium segne</name>
    <dbReference type="NCBI Taxonomy" id="2763045"/>
    <lineage>
        <taxon>Bacteria</taxon>
        <taxon>Bacillati</taxon>
        <taxon>Bacillota</taxon>
        <taxon>Clostridia</taxon>
        <taxon>Eubacteriales</taxon>
        <taxon>Eubacteriaceae</taxon>
        <taxon>Eubacterium</taxon>
    </lineage>
</organism>
<keyword evidence="5" id="KW-0347">Helicase</keyword>
<evidence type="ECO:0000256" key="7">
    <source>
        <dbReference type="ARBA" id="ARBA00022840"/>
    </source>
</evidence>
<dbReference type="RefSeq" id="WP_186840372.1">
    <property type="nucleotide sequence ID" value="NZ_JACOOZ010000005.1"/>
</dbReference>
<comment type="caution">
    <text evidence="12">The sequence shown here is derived from an EMBL/GenBank/DDBJ whole genome shotgun (WGS) entry which is preliminary data.</text>
</comment>
<dbReference type="EMBL" id="JACOOZ010000005">
    <property type="protein sequence ID" value="MBC5667914.1"/>
    <property type="molecule type" value="Genomic_DNA"/>
</dbReference>
<evidence type="ECO:0000256" key="8">
    <source>
        <dbReference type="ARBA" id="ARBA00023125"/>
    </source>
</evidence>
<feature type="domain" description="PD-(D/E)XK endonuclease-like" evidence="10">
    <location>
        <begin position="776"/>
        <end position="1112"/>
    </location>
</feature>
<keyword evidence="13" id="KW-1185">Reference proteome</keyword>
<accession>A0ABR7F2T9</accession>
<protein>
    <submittedName>
        <fullName evidence="12">PD-(D/E)XK nuclease family protein</fullName>
    </submittedName>
</protein>
<evidence type="ECO:0000256" key="9">
    <source>
        <dbReference type="ARBA" id="ARBA00023204"/>
    </source>
</evidence>
<evidence type="ECO:0000313" key="12">
    <source>
        <dbReference type="EMBL" id="MBC5667914.1"/>
    </source>
</evidence>
<dbReference type="Gene3D" id="3.40.50.300">
    <property type="entry name" value="P-loop containing nucleotide triphosphate hydrolases"/>
    <property type="match status" value="4"/>
</dbReference>
<keyword evidence="8" id="KW-0238">DNA-binding</keyword>
<proteinExistence type="predicted"/>
<evidence type="ECO:0000259" key="11">
    <source>
        <dbReference type="Pfam" id="PF21445"/>
    </source>
</evidence>
<evidence type="ECO:0000256" key="5">
    <source>
        <dbReference type="ARBA" id="ARBA00022806"/>
    </source>
</evidence>
<keyword evidence="2" id="KW-0547">Nucleotide-binding</keyword>
<dbReference type="PANTHER" id="PTHR30591:SF1">
    <property type="entry name" value="RECBCD ENZYME SUBUNIT RECC"/>
    <property type="match status" value="1"/>
</dbReference>
<dbReference type="InterPro" id="IPR027417">
    <property type="entry name" value="P-loop_NTPase"/>
</dbReference>
<evidence type="ECO:0000256" key="2">
    <source>
        <dbReference type="ARBA" id="ARBA00022741"/>
    </source>
</evidence>
<dbReference type="PANTHER" id="PTHR30591">
    <property type="entry name" value="RECBCD ENZYME SUBUNIT RECC"/>
    <property type="match status" value="1"/>
</dbReference>
<evidence type="ECO:0000256" key="6">
    <source>
        <dbReference type="ARBA" id="ARBA00022839"/>
    </source>
</evidence>
<dbReference type="Proteomes" id="UP000597877">
    <property type="component" value="Unassembled WGS sequence"/>
</dbReference>
<dbReference type="SUPFAM" id="SSF52540">
    <property type="entry name" value="P-loop containing nucleoside triphosphate hydrolases"/>
    <property type="match status" value="2"/>
</dbReference>
<keyword evidence="6" id="KW-0269">Exonuclease</keyword>
<feature type="domain" description="ATP-dependent helicase/deoxyribonuclease subunit B N-terminal" evidence="11">
    <location>
        <begin position="5"/>
        <end position="297"/>
    </location>
</feature>
<evidence type="ECO:0000256" key="4">
    <source>
        <dbReference type="ARBA" id="ARBA00022801"/>
    </source>
</evidence>
<dbReference type="Pfam" id="PF12705">
    <property type="entry name" value="PDDEXK_1"/>
    <property type="match status" value="1"/>
</dbReference>
<gene>
    <name evidence="12" type="ORF">H8S00_07975</name>
</gene>
<keyword evidence="4" id="KW-0378">Hydrolase</keyword>
<reference evidence="12 13" key="1">
    <citation type="submission" date="2020-08" db="EMBL/GenBank/DDBJ databases">
        <title>Genome public.</title>
        <authorList>
            <person name="Liu C."/>
            <person name="Sun Q."/>
        </authorList>
    </citation>
    <scope>NUCLEOTIDE SEQUENCE [LARGE SCALE GENOMIC DNA]</scope>
    <source>
        <strain evidence="12 13">BX4</strain>
    </source>
</reference>
<evidence type="ECO:0000259" key="10">
    <source>
        <dbReference type="Pfam" id="PF12705"/>
    </source>
</evidence>
<evidence type="ECO:0000313" key="13">
    <source>
        <dbReference type="Proteomes" id="UP000597877"/>
    </source>
</evidence>
<dbReference type="Pfam" id="PF21445">
    <property type="entry name" value="ADDB_N"/>
    <property type="match status" value="1"/>
</dbReference>
<evidence type="ECO:0000256" key="1">
    <source>
        <dbReference type="ARBA" id="ARBA00022722"/>
    </source>
</evidence>
<keyword evidence="3" id="KW-0227">DNA damage</keyword>
<evidence type="ECO:0000256" key="3">
    <source>
        <dbReference type="ARBA" id="ARBA00022763"/>
    </source>
</evidence>
<name>A0ABR7F2T9_9FIRM</name>
<dbReference type="InterPro" id="IPR049035">
    <property type="entry name" value="ADDB_N"/>
</dbReference>
<dbReference type="InterPro" id="IPR038726">
    <property type="entry name" value="PDDEXK_AddAB-type"/>
</dbReference>
<keyword evidence="1" id="KW-0540">Nuclease</keyword>
<keyword evidence="7" id="KW-0067">ATP-binding</keyword>